<dbReference type="GO" id="GO:0000166">
    <property type="term" value="F:nucleotide binding"/>
    <property type="evidence" value="ECO:0007669"/>
    <property type="project" value="InterPro"/>
</dbReference>
<dbReference type="PROSITE" id="PS50967">
    <property type="entry name" value="HRDC"/>
    <property type="match status" value="1"/>
</dbReference>
<feature type="region of interest" description="Disordered" evidence="1">
    <location>
        <begin position="436"/>
        <end position="457"/>
    </location>
</feature>
<feature type="compositionally biased region" description="Low complexity" evidence="1">
    <location>
        <begin position="437"/>
        <end position="446"/>
    </location>
</feature>
<feature type="compositionally biased region" description="Basic and acidic residues" evidence="1">
    <location>
        <begin position="110"/>
        <end position="128"/>
    </location>
</feature>
<reference evidence="3 4" key="1">
    <citation type="submission" date="2012-02" db="EMBL/GenBank/DDBJ databases">
        <title>Whole genome shotgun sequence of Mobilicoccus pelagius NBRC 104925.</title>
        <authorList>
            <person name="Yoshida Y."/>
            <person name="Hosoyama A."/>
            <person name="Tsuchikane K."/>
            <person name="Katsumata H."/>
            <person name="Yamazaki S."/>
            <person name="Fujita N."/>
        </authorList>
    </citation>
    <scope>NUCLEOTIDE SEQUENCE [LARGE SCALE GENOMIC DNA]</scope>
    <source>
        <strain evidence="3 4">NBRC 104925</strain>
    </source>
</reference>
<evidence type="ECO:0000256" key="1">
    <source>
        <dbReference type="SAM" id="MobiDB-lite"/>
    </source>
</evidence>
<dbReference type="RefSeq" id="WP_009483256.1">
    <property type="nucleotide sequence ID" value="NZ_BAFE01000089.1"/>
</dbReference>
<dbReference type="Proteomes" id="UP000004367">
    <property type="component" value="Unassembled WGS sequence"/>
</dbReference>
<proteinExistence type="predicted"/>
<dbReference type="PANTHER" id="PTHR47649:SF1">
    <property type="entry name" value="RIBONUCLEASE D"/>
    <property type="match status" value="1"/>
</dbReference>
<organism evidence="3 4">
    <name type="scientific">Mobilicoccus pelagius NBRC 104925</name>
    <dbReference type="NCBI Taxonomy" id="1089455"/>
    <lineage>
        <taxon>Bacteria</taxon>
        <taxon>Bacillati</taxon>
        <taxon>Actinomycetota</taxon>
        <taxon>Actinomycetes</taxon>
        <taxon>Micrococcales</taxon>
        <taxon>Dermatophilaceae</taxon>
        <taxon>Mobilicoccus</taxon>
    </lineage>
</organism>
<sequence>MSYLTDPFAVPEQPTPPAPRDRGTTADPDDHPREDDRDDRPREGARQDGSPDDHARGTADADEHPRDPRRQTPPARETGRARRSDTGVGERGAHAPGASVGPATGSTADAHTDAHTDDHSDGHADGHADGGSVPAAEEQEVAPPVVLTRPAEGVPGVVEDEHRLLEVADALAAGHGPLAIDAERASGYRYGQRAYLVQVRREGAGTWLFDPMACPDLEPVQRATRGVEWILHAATQDLGCLREVGLSPDALFDTELGARLAGLPRVGLAAVVEHYLGFSLAKEHSAVDWSTRPLPEDWLIYAALDVECLAEVREAMIEDLTAQGKIEWARQEFEALTSFTGHPVRTDPWRRVSGMRRLRTPRAAAILRELWYVRDDLARDRDTAPGRIAPDAVIGALAGAAPTTSAEVTAASSHRAVRRHPEIWARAVRRALDLPESELPPTSLPSSGPPAPRSWADRDPLAAARLTRAKDDLARFAEEHRIPLENVLTPDTLRRVVWNPPADPDEASLHAALRELGARPWQADIAAPVLDHAFATAEPA</sequence>
<feature type="domain" description="HRDC" evidence="2">
    <location>
        <begin position="360"/>
        <end position="438"/>
    </location>
</feature>
<dbReference type="InterPro" id="IPR051086">
    <property type="entry name" value="RNase_D-like"/>
</dbReference>
<gene>
    <name evidence="3" type="primary">rnd</name>
    <name evidence="3" type="ORF">MOPEL_130_00200</name>
</gene>
<dbReference type="SUPFAM" id="SSF47819">
    <property type="entry name" value="HRDC-like"/>
    <property type="match status" value="1"/>
</dbReference>
<dbReference type="SUPFAM" id="SSF53098">
    <property type="entry name" value="Ribonuclease H-like"/>
    <property type="match status" value="1"/>
</dbReference>
<dbReference type="InterPro" id="IPR002562">
    <property type="entry name" value="3'-5'_exonuclease_dom"/>
</dbReference>
<dbReference type="AlphaFoldDB" id="H5UUK5"/>
<feature type="compositionally biased region" description="Basic and acidic residues" evidence="1">
    <location>
        <begin position="19"/>
        <end position="70"/>
    </location>
</feature>
<dbReference type="PANTHER" id="PTHR47649">
    <property type="entry name" value="RIBONUCLEASE D"/>
    <property type="match status" value="1"/>
</dbReference>
<dbReference type="InterPro" id="IPR010997">
    <property type="entry name" value="HRDC-like_sf"/>
</dbReference>
<dbReference type="Gene3D" id="3.30.420.10">
    <property type="entry name" value="Ribonuclease H-like superfamily/Ribonuclease H"/>
    <property type="match status" value="1"/>
</dbReference>
<comment type="caution">
    <text evidence="3">The sequence shown here is derived from an EMBL/GenBank/DDBJ whole genome shotgun (WGS) entry which is preliminary data.</text>
</comment>
<dbReference type="Pfam" id="PF01612">
    <property type="entry name" value="DNA_pol_A_exo1"/>
    <property type="match status" value="1"/>
</dbReference>
<dbReference type="InterPro" id="IPR012337">
    <property type="entry name" value="RNaseH-like_sf"/>
</dbReference>
<feature type="region of interest" description="Disordered" evidence="1">
    <location>
        <begin position="1"/>
        <end position="148"/>
    </location>
</feature>
<dbReference type="InterPro" id="IPR044876">
    <property type="entry name" value="HRDC_dom_sf"/>
</dbReference>
<dbReference type="InterPro" id="IPR002121">
    <property type="entry name" value="HRDC_dom"/>
</dbReference>
<dbReference type="Pfam" id="PF00570">
    <property type="entry name" value="HRDC"/>
    <property type="match status" value="1"/>
</dbReference>
<protein>
    <submittedName>
        <fullName evidence="3">Ribonuclease D</fullName>
    </submittedName>
</protein>
<evidence type="ECO:0000259" key="2">
    <source>
        <dbReference type="PROSITE" id="PS50967"/>
    </source>
</evidence>
<dbReference type="STRING" id="1089455.MOPEL_130_00200"/>
<dbReference type="SMART" id="SM00474">
    <property type="entry name" value="35EXOc"/>
    <property type="match status" value="1"/>
</dbReference>
<dbReference type="EMBL" id="BAFE01000089">
    <property type="protein sequence ID" value="GAB49413.1"/>
    <property type="molecule type" value="Genomic_DNA"/>
</dbReference>
<dbReference type="InterPro" id="IPR036397">
    <property type="entry name" value="RNaseH_sf"/>
</dbReference>
<dbReference type="GO" id="GO:0006139">
    <property type="term" value="P:nucleobase-containing compound metabolic process"/>
    <property type="evidence" value="ECO:0007669"/>
    <property type="project" value="InterPro"/>
</dbReference>
<dbReference type="Pfam" id="PF18305">
    <property type="entry name" value="DNA_pol_A_exoN"/>
    <property type="match status" value="1"/>
</dbReference>
<dbReference type="CDD" id="cd06142">
    <property type="entry name" value="RNaseD_exo"/>
    <property type="match status" value="1"/>
</dbReference>
<accession>H5UUK5</accession>
<keyword evidence="4" id="KW-1185">Reference proteome</keyword>
<evidence type="ECO:0000313" key="3">
    <source>
        <dbReference type="EMBL" id="GAB49413.1"/>
    </source>
</evidence>
<dbReference type="GO" id="GO:0003676">
    <property type="term" value="F:nucleic acid binding"/>
    <property type="evidence" value="ECO:0007669"/>
    <property type="project" value="InterPro"/>
</dbReference>
<dbReference type="InterPro" id="IPR041605">
    <property type="entry name" value="Exo_C"/>
</dbReference>
<dbReference type="SMART" id="SM00341">
    <property type="entry name" value="HRDC"/>
    <property type="match status" value="1"/>
</dbReference>
<dbReference type="GO" id="GO:0008408">
    <property type="term" value="F:3'-5' exonuclease activity"/>
    <property type="evidence" value="ECO:0007669"/>
    <property type="project" value="InterPro"/>
</dbReference>
<dbReference type="eggNOG" id="COG0349">
    <property type="taxonomic scope" value="Bacteria"/>
</dbReference>
<evidence type="ECO:0000313" key="4">
    <source>
        <dbReference type="Proteomes" id="UP000004367"/>
    </source>
</evidence>
<name>H5UUK5_9MICO</name>
<dbReference type="Gene3D" id="1.10.150.80">
    <property type="entry name" value="HRDC domain"/>
    <property type="match status" value="2"/>
</dbReference>